<dbReference type="RefSeq" id="WP_254575547.1">
    <property type="nucleotide sequence ID" value="NZ_CP100595.1"/>
</dbReference>
<name>A0ABY5E3Q3_9BACT</name>
<organism evidence="1 2">
    <name type="scientific">Arcobacter roscoffensis</name>
    <dbReference type="NCBI Taxonomy" id="2961520"/>
    <lineage>
        <taxon>Bacteria</taxon>
        <taxon>Pseudomonadati</taxon>
        <taxon>Campylobacterota</taxon>
        <taxon>Epsilonproteobacteria</taxon>
        <taxon>Campylobacterales</taxon>
        <taxon>Arcobacteraceae</taxon>
        <taxon>Arcobacter</taxon>
    </lineage>
</organism>
<sequence>MVKSILLALSLGLVFNGCLGSSDKEEEKWHSFIYPDKQNTKRNLKSPMTFSSLNECKEESIKQLETMGISKTGTFKCGLNCGFHDGMKLEICEKMLAPTEK</sequence>
<dbReference type="EMBL" id="CP100595">
    <property type="protein sequence ID" value="UTJ05366.1"/>
    <property type="molecule type" value="Genomic_DNA"/>
</dbReference>
<proteinExistence type="predicted"/>
<protein>
    <submittedName>
        <fullName evidence="1">Uncharacterized protein</fullName>
    </submittedName>
</protein>
<reference evidence="1" key="1">
    <citation type="submission" date="2022-07" db="EMBL/GenBank/DDBJ databases">
        <title>Arcobacter roscoffensis sp. nov., a marine bacterium isolated from coastal seawater collected from Roscoff, France.</title>
        <authorList>
            <person name="Pascual J."/>
            <person name="Lepeaux C."/>
            <person name="Methner A."/>
            <person name="Overmann J."/>
        </authorList>
    </citation>
    <scope>NUCLEOTIDE SEQUENCE</scope>
    <source>
        <strain evidence="1">ARW1-2F2</strain>
    </source>
</reference>
<gene>
    <name evidence="1" type="ORF">NJU99_08800</name>
</gene>
<keyword evidence="2" id="KW-1185">Reference proteome</keyword>
<evidence type="ECO:0000313" key="2">
    <source>
        <dbReference type="Proteomes" id="UP001060012"/>
    </source>
</evidence>
<evidence type="ECO:0000313" key="1">
    <source>
        <dbReference type="EMBL" id="UTJ05366.1"/>
    </source>
</evidence>
<dbReference type="Proteomes" id="UP001060012">
    <property type="component" value="Chromosome"/>
</dbReference>
<accession>A0ABY5E3Q3</accession>